<feature type="transmembrane region" description="Helical" evidence="2">
    <location>
        <begin position="158"/>
        <end position="176"/>
    </location>
</feature>
<evidence type="ECO:0000313" key="3">
    <source>
        <dbReference type="EMBL" id="GFG38988.1"/>
    </source>
</evidence>
<dbReference type="Proteomes" id="UP000502823">
    <property type="component" value="Unassembled WGS sequence"/>
</dbReference>
<organism evidence="3 4">
    <name type="scientific">Coptotermes formosanus</name>
    <name type="common">Formosan subterranean termite</name>
    <dbReference type="NCBI Taxonomy" id="36987"/>
    <lineage>
        <taxon>Eukaryota</taxon>
        <taxon>Metazoa</taxon>
        <taxon>Ecdysozoa</taxon>
        <taxon>Arthropoda</taxon>
        <taxon>Hexapoda</taxon>
        <taxon>Insecta</taxon>
        <taxon>Pterygota</taxon>
        <taxon>Neoptera</taxon>
        <taxon>Polyneoptera</taxon>
        <taxon>Dictyoptera</taxon>
        <taxon>Blattodea</taxon>
        <taxon>Blattoidea</taxon>
        <taxon>Termitoidae</taxon>
        <taxon>Rhinotermitidae</taxon>
        <taxon>Coptotermes</taxon>
    </lineage>
</organism>
<dbReference type="OrthoDB" id="8197395at2759"/>
<evidence type="ECO:0000256" key="2">
    <source>
        <dbReference type="SAM" id="Phobius"/>
    </source>
</evidence>
<keyword evidence="2" id="KW-0812">Transmembrane</keyword>
<feature type="compositionally biased region" description="Basic and acidic residues" evidence="1">
    <location>
        <begin position="11"/>
        <end position="25"/>
    </location>
</feature>
<dbReference type="AlphaFoldDB" id="A0A6L2Q843"/>
<dbReference type="EMBL" id="BLKM01000841">
    <property type="protein sequence ID" value="GFG38988.1"/>
    <property type="molecule type" value="Genomic_DNA"/>
</dbReference>
<sequence>MRMRRPCRMRIKSEASDSHSGADEDKQREGMSFKIGCLPVLDGFHCCCCSCSLKNATVALGWIQAYKSLLQLMQMYVHQAAKSSRLVSGLPHVPKCNHYHLFTDSRTIAVAVVSEAAVFEVCCLLLLYGVHRLAIGLLVLITAIIGFSELFRMFSVGLGIIMGGSTLVVVTSYLWLVKYSFYRKLVEINRRQRTQKDDVTSVKPAAETRQFTLSSENCLTATRTVT</sequence>
<accession>A0A6L2Q843</accession>
<feature type="region of interest" description="Disordered" evidence="1">
    <location>
        <begin position="1"/>
        <end position="25"/>
    </location>
</feature>
<reference evidence="4" key="1">
    <citation type="submission" date="2020-01" db="EMBL/GenBank/DDBJ databases">
        <title>Draft genome sequence of the Termite Coptotermes fromosanus.</title>
        <authorList>
            <person name="Itakura S."/>
            <person name="Yosikawa Y."/>
            <person name="Umezawa K."/>
        </authorList>
    </citation>
    <scope>NUCLEOTIDE SEQUENCE [LARGE SCALE GENOMIC DNA]</scope>
</reference>
<dbReference type="InParanoid" id="A0A6L2Q843"/>
<protein>
    <submittedName>
        <fullName evidence="3">Uncharacterized protein</fullName>
    </submittedName>
</protein>
<evidence type="ECO:0000256" key="1">
    <source>
        <dbReference type="SAM" id="MobiDB-lite"/>
    </source>
</evidence>
<feature type="compositionally biased region" description="Basic residues" evidence="1">
    <location>
        <begin position="1"/>
        <end position="10"/>
    </location>
</feature>
<keyword evidence="2" id="KW-1133">Transmembrane helix</keyword>
<name>A0A6L2Q843_COPFO</name>
<comment type="caution">
    <text evidence="3">The sequence shown here is derived from an EMBL/GenBank/DDBJ whole genome shotgun (WGS) entry which is preliminary data.</text>
</comment>
<evidence type="ECO:0000313" key="4">
    <source>
        <dbReference type="Proteomes" id="UP000502823"/>
    </source>
</evidence>
<keyword evidence="2" id="KW-0472">Membrane</keyword>
<gene>
    <name evidence="3" type="ORF">Cfor_08011</name>
</gene>
<keyword evidence="4" id="KW-1185">Reference proteome</keyword>
<proteinExistence type="predicted"/>
<feature type="transmembrane region" description="Helical" evidence="2">
    <location>
        <begin position="133"/>
        <end position="151"/>
    </location>
</feature>